<dbReference type="SMART" id="SM00173">
    <property type="entry name" value="RAS"/>
    <property type="match status" value="1"/>
</dbReference>
<comment type="caution">
    <text evidence="2">The sequence shown here is derived from an EMBL/GenBank/DDBJ whole genome shotgun (WGS) entry which is preliminary data.</text>
</comment>
<evidence type="ECO:0000313" key="2">
    <source>
        <dbReference type="EMBL" id="KAK8889072.1"/>
    </source>
</evidence>
<dbReference type="CDD" id="cd00154">
    <property type="entry name" value="Rab"/>
    <property type="match status" value="1"/>
</dbReference>
<dbReference type="NCBIfam" id="TIGR00231">
    <property type="entry name" value="small_GTP"/>
    <property type="match status" value="1"/>
</dbReference>
<dbReference type="SUPFAM" id="SSF52540">
    <property type="entry name" value="P-loop containing nucleoside triphosphate hydrolases"/>
    <property type="match status" value="1"/>
</dbReference>
<protein>
    <recommendedName>
        <fullName evidence="4">Small GTP-binding protein</fullName>
    </recommendedName>
</protein>
<evidence type="ECO:0000313" key="3">
    <source>
        <dbReference type="Proteomes" id="UP001470230"/>
    </source>
</evidence>
<evidence type="ECO:0000256" key="1">
    <source>
        <dbReference type="ARBA" id="ARBA00022741"/>
    </source>
</evidence>
<keyword evidence="1" id="KW-0547">Nucleotide-binding</keyword>
<dbReference type="Pfam" id="PF00071">
    <property type="entry name" value="Ras"/>
    <property type="match status" value="1"/>
</dbReference>
<dbReference type="Gene3D" id="3.40.50.300">
    <property type="entry name" value="P-loop containing nucleotide triphosphate hydrolases"/>
    <property type="match status" value="1"/>
</dbReference>
<dbReference type="PROSITE" id="PS51421">
    <property type="entry name" value="RAS"/>
    <property type="match status" value="1"/>
</dbReference>
<name>A0ABR2KD58_9EUKA</name>
<dbReference type="SMART" id="SM00174">
    <property type="entry name" value="RHO"/>
    <property type="match status" value="1"/>
</dbReference>
<dbReference type="InterPro" id="IPR027417">
    <property type="entry name" value="P-loop_NTPase"/>
</dbReference>
<proteinExistence type="predicted"/>
<evidence type="ECO:0008006" key="4">
    <source>
        <dbReference type="Google" id="ProtNLM"/>
    </source>
</evidence>
<sequence>MNQISPRVIFIGDSGVGKTSLITRGTNDTFNELTSPTIGAGVTPITMTVNGVEVNFQVWDTAGQEIYRSIVPLYFKYAKCAIVVFSFEDVKSFQSLNSWLDMLHSNTDHEVPVVIAGNKWDVEKKNVELAEAKTWANSRNYQLFFTSAKTGEQVNQLFQFVAENFVAESKKTATLNLVENKDKKKGCC</sequence>
<dbReference type="SMART" id="SM00175">
    <property type="entry name" value="RAB"/>
    <property type="match status" value="1"/>
</dbReference>
<dbReference type="InterPro" id="IPR001806">
    <property type="entry name" value="Small_GTPase"/>
</dbReference>
<dbReference type="PRINTS" id="PR00449">
    <property type="entry name" value="RASTRNSFRMNG"/>
</dbReference>
<organism evidence="2 3">
    <name type="scientific">Tritrichomonas musculus</name>
    <dbReference type="NCBI Taxonomy" id="1915356"/>
    <lineage>
        <taxon>Eukaryota</taxon>
        <taxon>Metamonada</taxon>
        <taxon>Parabasalia</taxon>
        <taxon>Tritrichomonadida</taxon>
        <taxon>Tritrichomonadidae</taxon>
        <taxon>Tritrichomonas</taxon>
    </lineage>
</organism>
<reference evidence="2 3" key="1">
    <citation type="submission" date="2024-04" db="EMBL/GenBank/DDBJ databases">
        <title>Tritrichomonas musculus Genome.</title>
        <authorList>
            <person name="Alves-Ferreira E."/>
            <person name="Grigg M."/>
            <person name="Lorenzi H."/>
            <person name="Galac M."/>
        </authorList>
    </citation>
    <scope>NUCLEOTIDE SEQUENCE [LARGE SCALE GENOMIC DNA]</scope>
    <source>
        <strain evidence="2 3">EAF2021</strain>
    </source>
</reference>
<dbReference type="Proteomes" id="UP001470230">
    <property type="component" value="Unassembled WGS sequence"/>
</dbReference>
<gene>
    <name evidence="2" type="ORF">M9Y10_033816</name>
</gene>
<dbReference type="EMBL" id="JAPFFF010000005">
    <property type="protein sequence ID" value="KAK8889072.1"/>
    <property type="molecule type" value="Genomic_DNA"/>
</dbReference>
<keyword evidence="3" id="KW-1185">Reference proteome</keyword>
<accession>A0ABR2KD58</accession>
<dbReference type="PROSITE" id="PS51419">
    <property type="entry name" value="RAB"/>
    <property type="match status" value="1"/>
</dbReference>
<dbReference type="SMART" id="SM00176">
    <property type="entry name" value="RAN"/>
    <property type="match status" value="1"/>
</dbReference>
<dbReference type="PANTHER" id="PTHR47978">
    <property type="match status" value="1"/>
</dbReference>
<dbReference type="InterPro" id="IPR005225">
    <property type="entry name" value="Small_GTP-bd"/>
</dbReference>